<dbReference type="InterPro" id="IPR002110">
    <property type="entry name" value="Ankyrin_rpt"/>
</dbReference>
<dbReference type="InterPro" id="IPR024399">
    <property type="entry name" value="DUF2628"/>
</dbReference>
<dbReference type="InterPro" id="IPR050745">
    <property type="entry name" value="Multifunctional_regulatory"/>
</dbReference>
<feature type="compositionally biased region" description="Basic and acidic residues" evidence="3">
    <location>
        <begin position="309"/>
        <end position="318"/>
    </location>
</feature>
<reference evidence="5 6" key="1">
    <citation type="submission" date="2019-07" db="EMBL/GenBank/DDBJ databases">
        <authorList>
            <person name="Kim J.K."/>
            <person name="Cheong H.-M."/>
            <person name="Choi Y."/>
            <person name="Hwang K.J."/>
            <person name="Lee S."/>
            <person name="Choi C."/>
        </authorList>
    </citation>
    <scope>NUCLEOTIDE SEQUENCE [LARGE SCALE GENOMIC DNA]</scope>
    <source>
        <strain evidence="5 6">KS 22</strain>
    </source>
</reference>
<dbReference type="PANTHER" id="PTHR24189">
    <property type="entry name" value="MYOTROPHIN"/>
    <property type="match status" value="1"/>
</dbReference>
<dbReference type="Proteomes" id="UP000515679">
    <property type="component" value="Chromosome"/>
</dbReference>
<keyword evidence="6" id="KW-1185">Reference proteome</keyword>
<dbReference type="AlphaFoldDB" id="A0A7G5C5M4"/>
<feature type="region of interest" description="Disordered" evidence="3">
    <location>
        <begin position="291"/>
        <end position="318"/>
    </location>
</feature>
<name>A0A7G5C5M4_9BACL</name>
<gene>
    <name evidence="5" type="ORF">FPL14_27565</name>
</gene>
<feature type="transmembrane region" description="Helical" evidence="4">
    <location>
        <begin position="103"/>
        <end position="125"/>
    </location>
</feature>
<keyword evidence="2" id="KW-0040">ANK repeat</keyword>
<organism evidence="5 6">
    <name type="scientific">Cohnella cholangitidis</name>
    <dbReference type="NCBI Taxonomy" id="2598458"/>
    <lineage>
        <taxon>Bacteria</taxon>
        <taxon>Bacillati</taxon>
        <taxon>Bacillota</taxon>
        <taxon>Bacilli</taxon>
        <taxon>Bacillales</taxon>
        <taxon>Paenibacillaceae</taxon>
        <taxon>Cohnella</taxon>
    </lineage>
</organism>
<dbReference type="Pfam" id="PF12796">
    <property type="entry name" value="Ank_2"/>
    <property type="match status" value="2"/>
</dbReference>
<evidence type="ECO:0000256" key="2">
    <source>
        <dbReference type="ARBA" id="ARBA00023043"/>
    </source>
</evidence>
<dbReference type="KEGG" id="cchl:FPL14_27565"/>
<evidence type="ECO:0000256" key="3">
    <source>
        <dbReference type="SAM" id="MobiDB-lite"/>
    </source>
</evidence>
<dbReference type="Pfam" id="PF10947">
    <property type="entry name" value="DUF2628"/>
    <property type="match status" value="1"/>
</dbReference>
<evidence type="ECO:0000256" key="1">
    <source>
        <dbReference type="ARBA" id="ARBA00022737"/>
    </source>
</evidence>
<sequence>MSEKEMELLELSVEELDQPEMNEEDNGEDYVGAYVGNKADRYIRKWNRGSMWNWSAFLMGIYWMLYRKMYLFTLLVLVVSWVLIAVIYQALVALDFPVSDHPLTFALVAYAIVKLSVGVIGDSLYQVHVTRKLANLSNSATHLSRREIEGMGGTHAVLPGILLSLQLLAYALVLLDEDNLPFKEQSAAVDEKESSAFAIRKGSIGEMALAITGYNWEDQVGYERLVFFAKAILEEWRKQGADLEVLGNDRTAEAELWAQMALEYFAEPGNRDDTLVDAMKWIGTQWPMLMASKPNEPGSSSEGGAVQETRQEGKQSKSLDGKLIDAVVYDEEEKVKQLLEEGANPDARDEYGQTALMLSGSYNRPGIMKLLLNSDADPTLGNEDGGNALLYALSDSLNLNGEINKTEADAIAMAEMLLQAGSDPDSRYVSGLLKGQTALMEASRSFPQSAQLLLTSGADPNVKNQDGDTALKYAISVPKLFASLLEHGANPNIKNNEGETVKDEIVRQNATETAELLDLPLERQIVTPPNGDVETMFLKLRSGISQGGAKKLFGNPNATTMDEEYSSEIWEYRLPGDLRLIIHWNGDGGVWYYEIESKGADDILYRYLFSPGDEKVVAS</sequence>
<feature type="transmembrane region" description="Helical" evidence="4">
    <location>
        <begin position="156"/>
        <end position="175"/>
    </location>
</feature>
<keyword evidence="4" id="KW-0812">Transmembrane</keyword>
<keyword evidence="4" id="KW-0472">Membrane</keyword>
<proteinExistence type="predicted"/>
<keyword evidence="1" id="KW-0677">Repeat</keyword>
<accession>A0A7G5C5M4</accession>
<dbReference type="SUPFAM" id="SSF48403">
    <property type="entry name" value="Ankyrin repeat"/>
    <property type="match status" value="1"/>
</dbReference>
<protein>
    <submittedName>
        <fullName evidence="5">DUF2628 domain-containing protein</fullName>
    </submittedName>
</protein>
<evidence type="ECO:0000313" key="5">
    <source>
        <dbReference type="EMBL" id="QMV44508.1"/>
    </source>
</evidence>
<feature type="transmembrane region" description="Helical" evidence="4">
    <location>
        <begin position="69"/>
        <end position="91"/>
    </location>
</feature>
<evidence type="ECO:0000256" key="4">
    <source>
        <dbReference type="SAM" id="Phobius"/>
    </source>
</evidence>
<dbReference type="RefSeq" id="WP_182300751.1">
    <property type="nucleotide sequence ID" value="NZ_CP041969.1"/>
</dbReference>
<dbReference type="EMBL" id="CP041969">
    <property type="protein sequence ID" value="QMV44508.1"/>
    <property type="molecule type" value="Genomic_DNA"/>
</dbReference>
<dbReference type="SMART" id="SM00248">
    <property type="entry name" value="ANK"/>
    <property type="match status" value="5"/>
</dbReference>
<dbReference type="InterPro" id="IPR036770">
    <property type="entry name" value="Ankyrin_rpt-contain_sf"/>
</dbReference>
<dbReference type="PANTHER" id="PTHR24189:SF50">
    <property type="entry name" value="ANKYRIN REPEAT AND SOCS BOX PROTEIN 2"/>
    <property type="match status" value="1"/>
</dbReference>
<dbReference type="Gene3D" id="1.25.40.20">
    <property type="entry name" value="Ankyrin repeat-containing domain"/>
    <property type="match status" value="3"/>
</dbReference>
<keyword evidence="4" id="KW-1133">Transmembrane helix</keyword>
<evidence type="ECO:0000313" key="6">
    <source>
        <dbReference type="Proteomes" id="UP000515679"/>
    </source>
</evidence>